<keyword evidence="2" id="KW-1185">Reference proteome</keyword>
<name>A0A077Z6E2_TRITR</name>
<dbReference type="AlphaFoldDB" id="A0A077Z6E2"/>
<evidence type="ECO:0000313" key="2">
    <source>
        <dbReference type="Proteomes" id="UP000030665"/>
    </source>
</evidence>
<accession>A0A077Z6E2</accession>
<organism evidence="1 2">
    <name type="scientific">Trichuris trichiura</name>
    <name type="common">Whipworm</name>
    <name type="synonym">Trichocephalus trichiurus</name>
    <dbReference type="NCBI Taxonomy" id="36087"/>
    <lineage>
        <taxon>Eukaryota</taxon>
        <taxon>Metazoa</taxon>
        <taxon>Ecdysozoa</taxon>
        <taxon>Nematoda</taxon>
        <taxon>Enoplea</taxon>
        <taxon>Dorylaimia</taxon>
        <taxon>Trichinellida</taxon>
        <taxon>Trichuridae</taxon>
        <taxon>Trichuris</taxon>
    </lineage>
</organism>
<evidence type="ECO:0000313" key="1">
    <source>
        <dbReference type="EMBL" id="CDW54225.1"/>
    </source>
</evidence>
<reference evidence="1" key="1">
    <citation type="submission" date="2014-01" db="EMBL/GenBank/DDBJ databases">
        <authorList>
            <person name="Aslett M."/>
        </authorList>
    </citation>
    <scope>NUCLEOTIDE SEQUENCE</scope>
</reference>
<protein>
    <submittedName>
        <fullName evidence="1">Uncharacterized protein</fullName>
    </submittedName>
</protein>
<gene>
    <name evidence="1" type="ORF">TTRE_0000249501</name>
</gene>
<dbReference type="Proteomes" id="UP000030665">
    <property type="component" value="Unassembled WGS sequence"/>
</dbReference>
<reference evidence="1" key="2">
    <citation type="submission" date="2014-03" db="EMBL/GenBank/DDBJ databases">
        <title>The whipworm genome and dual-species transcriptomics of an intimate host-pathogen interaction.</title>
        <authorList>
            <person name="Foth B.J."/>
            <person name="Tsai I.J."/>
            <person name="Reid A.J."/>
            <person name="Bancroft A.J."/>
            <person name="Nichol S."/>
            <person name="Tracey A."/>
            <person name="Holroyd N."/>
            <person name="Cotton J.A."/>
            <person name="Stanley E.J."/>
            <person name="Zarowiecki M."/>
            <person name="Liu J.Z."/>
            <person name="Huckvale T."/>
            <person name="Cooper P.J."/>
            <person name="Grencis R.K."/>
            <person name="Berriman M."/>
        </authorList>
    </citation>
    <scope>NUCLEOTIDE SEQUENCE [LARGE SCALE GENOMIC DNA]</scope>
</reference>
<dbReference type="EMBL" id="HG805885">
    <property type="protein sequence ID" value="CDW54225.1"/>
    <property type="molecule type" value="Genomic_DNA"/>
</dbReference>
<sequence>MSNQGQPSARQYMRSYQYTAMCIRRKATVGCFRWPYAGNSLRKKRCNHYFKQHVPPRWKAPGKLSEYVECLLNRCLLNSNC</sequence>
<proteinExistence type="predicted"/>